<protein>
    <recommendedName>
        <fullName evidence="3">Reverse transcriptase Ty1/copia-type domain-containing protein</fullName>
    </recommendedName>
</protein>
<feature type="non-terminal residue" evidence="1">
    <location>
        <position position="1"/>
    </location>
</feature>
<name>A0A0L6UCQ4_9BASI</name>
<reference evidence="1 2" key="1">
    <citation type="submission" date="2015-08" db="EMBL/GenBank/DDBJ databases">
        <title>Next Generation Sequencing and Analysis of the Genome of Puccinia sorghi L Schw, the Causal Agent of Maize Common Rust.</title>
        <authorList>
            <person name="Rochi L."/>
            <person name="Burguener G."/>
            <person name="Darino M."/>
            <person name="Turjanski A."/>
            <person name="Kreff E."/>
            <person name="Dieguez M.J."/>
            <person name="Sacco F."/>
        </authorList>
    </citation>
    <scope>NUCLEOTIDE SEQUENCE [LARGE SCALE GENOMIC DNA]</scope>
    <source>
        <strain evidence="1 2">RO10H11247</strain>
    </source>
</reference>
<dbReference type="VEuPathDB" id="FungiDB:VP01_7363g1"/>
<comment type="caution">
    <text evidence="1">The sequence shown here is derived from an EMBL/GenBank/DDBJ whole genome shotgun (WGS) entry which is preliminary data.</text>
</comment>
<dbReference type="AlphaFoldDB" id="A0A0L6UCQ4"/>
<keyword evidence="2" id="KW-1185">Reference proteome</keyword>
<organism evidence="1 2">
    <name type="scientific">Puccinia sorghi</name>
    <dbReference type="NCBI Taxonomy" id="27349"/>
    <lineage>
        <taxon>Eukaryota</taxon>
        <taxon>Fungi</taxon>
        <taxon>Dikarya</taxon>
        <taxon>Basidiomycota</taxon>
        <taxon>Pucciniomycotina</taxon>
        <taxon>Pucciniomycetes</taxon>
        <taxon>Pucciniales</taxon>
        <taxon>Pucciniaceae</taxon>
        <taxon>Puccinia</taxon>
    </lineage>
</organism>
<sequence>EYILGIKLTRISPNLVMLNQSNYMQSILETFGMSDCRTTDTPM</sequence>
<accession>A0A0L6UCQ4</accession>
<proteinExistence type="predicted"/>
<dbReference type="Proteomes" id="UP000037035">
    <property type="component" value="Unassembled WGS sequence"/>
</dbReference>
<dbReference type="OrthoDB" id="3344688at2759"/>
<gene>
    <name evidence="1" type="ORF">VP01_7363g1</name>
</gene>
<dbReference type="EMBL" id="LAVV01012787">
    <property type="protein sequence ID" value="KNZ46316.1"/>
    <property type="molecule type" value="Genomic_DNA"/>
</dbReference>
<evidence type="ECO:0000313" key="1">
    <source>
        <dbReference type="EMBL" id="KNZ46316.1"/>
    </source>
</evidence>
<evidence type="ECO:0008006" key="3">
    <source>
        <dbReference type="Google" id="ProtNLM"/>
    </source>
</evidence>
<evidence type="ECO:0000313" key="2">
    <source>
        <dbReference type="Proteomes" id="UP000037035"/>
    </source>
</evidence>
<feature type="non-terminal residue" evidence="1">
    <location>
        <position position="43"/>
    </location>
</feature>